<evidence type="ECO:0000313" key="3">
    <source>
        <dbReference type="Proteomes" id="UP000007151"/>
    </source>
</evidence>
<protein>
    <submittedName>
        <fullName evidence="2">Uncharacterized protein</fullName>
    </submittedName>
</protein>
<dbReference type="AlphaFoldDB" id="A0A212FDT4"/>
<gene>
    <name evidence="2" type="ORF">KGM_200405</name>
</gene>
<reference evidence="2 3" key="1">
    <citation type="journal article" date="2011" name="Cell">
        <title>The monarch butterfly genome yields insights into long-distance migration.</title>
        <authorList>
            <person name="Zhan S."/>
            <person name="Merlin C."/>
            <person name="Boore J.L."/>
            <person name="Reppert S.M."/>
        </authorList>
    </citation>
    <scope>NUCLEOTIDE SEQUENCE [LARGE SCALE GENOMIC DNA]</scope>
    <source>
        <strain evidence="2">F-2</strain>
    </source>
</reference>
<evidence type="ECO:0000313" key="2">
    <source>
        <dbReference type="EMBL" id="OWR51858.1"/>
    </source>
</evidence>
<sequence>MENYMQMKMMANKELGKEVLPHILKRQSSANDNVKKFSPEKKVCSEQKTESGGKPSSIDNHFDDNSAEGTESYNIPKKVKRKDFVPSKEIQIENIPIFTSPDSSPMKVSVVSAKMTPIKHTKQISIIKRNLYIE</sequence>
<feature type="region of interest" description="Disordered" evidence="1">
    <location>
        <begin position="26"/>
        <end position="75"/>
    </location>
</feature>
<feature type="compositionally biased region" description="Basic and acidic residues" evidence="1">
    <location>
        <begin position="33"/>
        <end position="51"/>
    </location>
</feature>
<dbReference type="KEGG" id="dpl:KGM_200405"/>
<proteinExistence type="predicted"/>
<organism evidence="2 3">
    <name type="scientific">Danaus plexippus plexippus</name>
    <dbReference type="NCBI Taxonomy" id="278856"/>
    <lineage>
        <taxon>Eukaryota</taxon>
        <taxon>Metazoa</taxon>
        <taxon>Ecdysozoa</taxon>
        <taxon>Arthropoda</taxon>
        <taxon>Hexapoda</taxon>
        <taxon>Insecta</taxon>
        <taxon>Pterygota</taxon>
        <taxon>Neoptera</taxon>
        <taxon>Endopterygota</taxon>
        <taxon>Lepidoptera</taxon>
        <taxon>Glossata</taxon>
        <taxon>Ditrysia</taxon>
        <taxon>Papilionoidea</taxon>
        <taxon>Nymphalidae</taxon>
        <taxon>Danainae</taxon>
        <taxon>Danaini</taxon>
        <taxon>Danaina</taxon>
        <taxon>Danaus</taxon>
        <taxon>Danaus</taxon>
    </lineage>
</organism>
<dbReference type="Proteomes" id="UP000007151">
    <property type="component" value="Unassembled WGS sequence"/>
</dbReference>
<dbReference type="InParanoid" id="A0A212FDT4"/>
<name>A0A212FDT4_DANPL</name>
<evidence type="ECO:0000256" key="1">
    <source>
        <dbReference type="SAM" id="MobiDB-lite"/>
    </source>
</evidence>
<keyword evidence="3" id="KW-1185">Reference proteome</keyword>
<dbReference type="EMBL" id="AGBW02009016">
    <property type="protein sequence ID" value="OWR51858.1"/>
    <property type="molecule type" value="Genomic_DNA"/>
</dbReference>
<accession>A0A212FDT4</accession>
<comment type="caution">
    <text evidence="2">The sequence shown here is derived from an EMBL/GenBank/DDBJ whole genome shotgun (WGS) entry which is preliminary data.</text>
</comment>